<reference evidence="2" key="1">
    <citation type="submission" date="2017-10" db="EMBL/GenBank/DDBJ databases">
        <title>Rapid genome shrinkage in a self-fertile nematode reveals novel sperm competition proteins.</title>
        <authorList>
            <person name="Yin D."/>
            <person name="Schwarz E.M."/>
            <person name="Thomas C.G."/>
            <person name="Felde R.L."/>
            <person name="Korf I.F."/>
            <person name="Cutter A.D."/>
            <person name="Schartner C.M."/>
            <person name="Ralston E.J."/>
            <person name="Meyer B.J."/>
            <person name="Haag E.S."/>
        </authorList>
    </citation>
    <scope>NUCLEOTIDE SEQUENCE [LARGE SCALE GENOMIC DNA]</scope>
    <source>
        <strain evidence="2">JU1422</strain>
    </source>
</reference>
<dbReference type="Proteomes" id="UP000230233">
    <property type="component" value="Unassembled WGS sequence"/>
</dbReference>
<dbReference type="EMBL" id="PDUG01000015">
    <property type="protein sequence ID" value="PIC13042.1"/>
    <property type="molecule type" value="Genomic_DNA"/>
</dbReference>
<keyword evidence="2" id="KW-1185">Reference proteome</keyword>
<comment type="caution">
    <text evidence="1">The sequence shown here is derived from an EMBL/GenBank/DDBJ whole genome shotgun (WGS) entry which is preliminary data.</text>
</comment>
<evidence type="ECO:0000313" key="2">
    <source>
        <dbReference type="Proteomes" id="UP000230233"/>
    </source>
</evidence>
<organism evidence="1 2">
    <name type="scientific">Caenorhabditis nigoni</name>
    <dbReference type="NCBI Taxonomy" id="1611254"/>
    <lineage>
        <taxon>Eukaryota</taxon>
        <taxon>Metazoa</taxon>
        <taxon>Ecdysozoa</taxon>
        <taxon>Nematoda</taxon>
        <taxon>Chromadorea</taxon>
        <taxon>Rhabditida</taxon>
        <taxon>Rhabditina</taxon>
        <taxon>Rhabditomorpha</taxon>
        <taxon>Rhabditoidea</taxon>
        <taxon>Rhabditidae</taxon>
        <taxon>Peloderinae</taxon>
        <taxon>Caenorhabditis</taxon>
    </lineage>
</organism>
<accession>A0A2G5SDN6</accession>
<proteinExistence type="predicted"/>
<evidence type="ECO:0000313" key="1">
    <source>
        <dbReference type="EMBL" id="PIC13042.1"/>
    </source>
</evidence>
<name>A0A2G5SDN6_9PELO</name>
<dbReference type="AlphaFoldDB" id="A0A2G5SDN6"/>
<gene>
    <name evidence="1" type="ORF">B9Z55_027938</name>
</gene>
<protein>
    <submittedName>
        <fullName evidence="1">Uncharacterized protein</fullName>
    </submittedName>
</protein>
<sequence>MAYNTTKKESGSLSVLGGIGKTSWIEKEWMRRAAYRHGERQCRKYRVPQKRCVNLESNAEEIREKDHQPPNLPKVGIVF</sequence>